<dbReference type="EMBL" id="FNUL01000011">
    <property type="protein sequence ID" value="SEF86169.1"/>
    <property type="molecule type" value="Genomic_DNA"/>
</dbReference>
<evidence type="ECO:0000259" key="1">
    <source>
        <dbReference type="PROSITE" id="PS50883"/>
    </source>
</evidence>
<gene>
    <name evidence="3" type="ORF">SAMN05216537_11121</name>
</gene>
<dbReference type="InterPro" id="IPR043128">
    <property type="entry name" value="Rev_trsase/Diguanyl_cyclase"/>
</dbReference>
<dbReference type="InterPro" id="IPR000160">
    <property type="entry name" value="GGDEF_dom"/>
</dbReference>
<dbReference type="PANTHER" id="PTHR33121:SF70">
    <property type="entry name" value="SIGNALING PROTEIN YKOW"/>
    <property type="match status" value="1"/>
</dbReference>
<dbReference type="SUPFAM" id="SSF55073">
    <property type="entry name" value="Nucleotide cyclase"/>
    <property type="match status" value="1"/>
</dbReference>
<dbReference type="InterPro" id="IPR001633">
    <property type="entry name" value="EAL_dom"/>
</dbReference>
<feature type="domain" description="EAL" evidence="1">
    <location>
        <begin position="171"/>
        <end position="425"/>
    </location>
</feature>
<evidence type="ECO:0000259" key="2">
    <source>
        <dbReference type="PROSITE" id="PS50887"/>
    </source>
</evidence>
<dbReference type="Gene3D" id="3.30.70.270">
    <property type="match status" value="1"/>
</dbReference>
<dbReference type="STRING" id="1410661.GCA_000702205_01831"/>
<dbReference type="Proteomes" id="UP000236726">
    <property type="component" value="Unassembled WGS sequence"/>
</dbReference>
<evidence type="ECO:0000313" key="4">
    <source>
        <dbReference type="Proteomes" id="UP000236726"/>
    </source>
</evidence>
<evidence type="ECO:0000313" key="3">
    <source>
        <dbReference type="EMBL" id="SEF86169.1"/>
    </source>
</evidence>
<dbReference type="SUPFAM" id="SSF141868">
    <property type="entry name" value="EAL domain-like"/>
    <property type="match status" value="1"/>
</dbReference>
<keyword evidence="4" id="KW-1185">Reference proteome</keyword>
<dbReference type="InterPro" id="IPR035919">
    <property type="entry name" value="EAL_sf"/>
</dbReference>
<dbReference type="Pfam" id="PF00563">
    <property type="entry name" value="EAL"/>
    <property type="match status" value="1"/>
</dbReference>
<dbReference type="SMART" id="SM00052">
    <property type="entry name" value="EAL"/>
    <property type="match status" value="1"/>
</dbReference>
<dbReference type="PROSITE" id="PS50887">
    <property type="entry name" value="GGDEF"/>
    <property type="match status" value="1"/>
</dbReference>
<dbReference type="Pfam" id="PF00990">
    <property type="entry name" value="GGDEF"/>
    <property type="match status" value="1"/>
</dbReference>
<accession>A0A1H5VFR7</accession>
<dbReference type="CDD" id="cd01948">
    <property type="entry name" value="EAL"/>
    <property type="match status" value="1"/>
</dbReference>
<protein>
    <submittedName>
        <fullName evidence="3">EAL domain, c-di-GMP-specific phosphodiesterase class I (Or its enzymatically inactive variant)</fullName>
    </submittedName>
</protein>
<name>A0A1H5VFR7_9FIRM</name>
<dbReference type="InterPro" id="IPR050706">
    <property type="entry name" value="Cyclic-di-GMP_PDE-like"/>
</dbReference>
<dbReference type="InterPro" id="IPR029787">
    <property type="entry name" value="Nucleotide_cyclase"/>
</dbReference>
<dbReference type="GO" id="GO:0071111">
    <property type="term" value="F:cyclic-guanylate-specific phosphodiesterase activity"/>
    <property type="evidence" value="ECO:0007669"/>
    <property type="project" value="InterPro"/>
</dbReference>
<dbReference type="AlphaFoldDB" id="A0A1H5VFR7"/>
<reference evidence="3 4" key="1">
    <citation type="submission" date="2016-10" db="EMBL/GenBank/DDBJ databases">
        <authorList>
            <person name="de Groot N.N."/>
        </authorList>
    </citation>
    <scope>NUCLEOTIDE SEQUENCE [LARGE SCALE GENOMIC DNA]</scope>
    <source>
        <strain evidence="3 4">D15d</strain>
    </source>
</reference>
<dbReference type="PROSITE" id="PS50883">
    <property type="entry name" value="EAL"/>
    <property type="match status" value="1"/>
</dbReference>
<sequence length="429" mass="50025">MGVDSITGLYDFNEFLNRAKAHISKYASQYAIIINDVSNFKYINKFYSKQTGDVFIDDMARYYLVGNPRSVCACRIDAEQFATVLDLGDIHIDNELKRIVWMNEEFEKVMNNKFPDIYIHVYTGIYFFSDTNVDLREAFDKAKMAKASIKGKLDIPYKVYDPNEFINKENEMEASNLFRKAHQEDRVVAFLQPQFSFKDKKVVGAELLSRIIDEEGDIVEPRYYISTLEQTGIISTLDKLMTEKAFAILRRWEDEGRDLMPISVNVARQEYVKPDFVKRMKDLQRMFNVAPKYIEFEILESSFLENSDLILKTTNELREFGFQVSVDDFGSGYSSLNQIATIPADTIKLDKKFASKSLKTEKGKVVVKSLIRMLKDIDYKIVFEGIETEVQYELARDYECDLIQGYIIDKPIPVSKFEERYNKQHRQRD</sequence>
<dbReference type="PANTHER" id="PTHR33121">
    <property type="entry name" value="CYCLIC DI-GMP PHOSPHODIESTERASE PDEF"/>
    <property type="match status" value="1"/>
</dbReference>
<dbReference type="Gene3D" id="3.20.20.450">
    <property type="entry name" value="EAL domain"/>
    <property type="match status" value="1"/>
</dbReference>
<proteinExistence type="predicted"/>
<feature type="domain" description="GGDEF" evidence="2">
    <location>
        <begin position="28"/>
        <end position="162"/>
    </location>
</feature>
<organism evidence="3 4">
    <name type="scientific">Lachnospira multipara</name>
    <dbReference type="NCBI Taxonomy" id="28051"/>
    <lineage>
        <taxon>Bacteria</taxon>
        <taxon>Bacillati</taxon>
        <taxon>Bacillota</taxon>
        <taxon>Clostridia</taxon>
        <taxon>Lachnospirales</taxon>
        <taxon>Lachnospiraceae</taxon>
        <taxon>Lachnospira</taxon>
    </lineage>
</organism>
<dbReference type="RefSeq" id="WP_103953032.1">
    <property type="nucleotide sequence ID" value="NZ_FNUL01000011.1"/>
</dbReference>